<dbReference type="InterPro" id="IPR012337">
    <property type="entry name" value="RNaseH-like_sf"/>
</dbReference>
<dbReference type="PANTHER" id="PTHR45749:SF35">
    <property type="entry name" value="AC-LIKE TRANSPOSASE-RELATED"/>
    <property type="match status" value="1"/>
</dbReference>
<dbReference type="Pfam" id="PF05699">
    <property type="entry name" value="Dimer_Tnp_hAT"/>
    <property type="match status" value="1"/>
</dbReference>
<evidence type="ECO:0000313" key="3">
    <source>
        <dbReference type="Proteomes" id="UP001497623"/>
    </source>
</evidence>
<evidence type="ECO:0000313" key="2">
    <source>
        <dbReference type="EMBL" id="CAL4110815.1"/>
    </source>
</evidence>
<feature type="domain" description="HAT C-terminal dimerisation" evidence="1">
    <location>
        <begin position="320"/>
        <end position="399"/>
    </location>
</feature>
<dbReference type="SUPFAM" id="SSF53098">
    <property type="entry name" value="Ribonuclease H-like"/>
    <property type="match status" value="1"/>
</dbReference>
<dbReference type="GO" id="GO:0046983">
    <property type="term" value="F:protein dimerization activity"/>
    <property type="evidence" value="ECO:0007669"/>
    <property type="project" value="InterPro"/>
</dbReference>
<dbReference type="PANTHER" id="PTHR45749">
    <property type="match status" value="1"/>
</dbReference>
<name>A0AAV2R5K0_MEGNR</name>
<proteinExistence type="predicted"/>
<feature type="non-terminal residue" evidence="2">
    <location>
        <position position="420"/>
    </location>
</feature>
<evidence type="ECO:0000259" key="1">
    <source>
        <dbReference type="Pfam" id="PF05699"/>
    </source>
</evidence>
<dbReference type="Proteomes" id="UP001497623">
    <property type="component" value="Unassembled WGS sequence"/>
</dbReference>
<gene>
    <name evidence="2" type="ORF">MNOR_LOCUS19483</name>
</gene>
<comment type="caution">
    <text evidence="2">The sequence shown here is derived from an EMBL/GenBank/DDBJ whole genome shotgun (WGS) entry which is preliminary data.</text>
</comment>
<dbReference type="AlphaFoldDB" id="A0AAV2R5K0"/>
<sequence>MKGHISGVQARLLEINPRAFFTPCACHNYNLVLGDMAKTCPEAMTFFGTLQRLYTLFSASTKRWGIFRKYVKGLSVKPLSETRWECRMESVKAVRYHLAEICDALYDLFKNTDDAQAKSDAESLYNNVRNYKFIVSLVFWHSMLFQVNFVSKELQKDTMDIATGLASFQKLLSWLKKYRESGFTDALIDAKELAQGLEIEPVFKAHRLRRKKIMFDYESADKPVSDPKEAFRVFFFNMVVDKAVQSLEPRFEQLKKHDELFGFLYNFQEMPMESLRKHTADLELALTDVKLSQENDKNKIEKQADIDGYMLCEEIKALKPILPEDIKNPVKMLEFLACNNRFTAFPNVFIALRICLTIPVTVASGERSFSKLVLIKNYLRSTMLQHRLNNLAIISIESEISRSLKNDKILKEFAEKKSKK</sequence>
<protein>
    <recommendedName>
        <fullName evidence="1">HAT C-terminal dimerisation domain-containing protein</fullName>
    </recommendedName>
</protein>
<dbReference type="InterPro" id="IPR008906">
    <property type="entry name" value="HATC_C_dom"/>
</dbReference>
<dbReference type="EMBL" id="CAXKWB010014491">
    <property type="protein sequence ID" value="CAL4110815.1"/>
    <property type="molecule type" value="Genomic_DNA"/>
</dbReference>
<organism evidence="2 3">
    <name type="scientific">Meganyctiphanes norvegica</name>
    <name type="common">Northern krill</name>
    <name type="synonym">Thysanopoda norvegica</name>
    <dbReference type="NCBI Taxonomy" id="48144"/>
    <lineage>
        <taxon>Eukaryota</taxon>
        <taxon>Metazoa</taxon>
        <taxon>Ecdysozoa</taxon>
        <taxon>Arthropoda</taxon>
        <taxon>Crustacea</taxon>
        <taxon>Multicrustacea</taxon>
        <taxon>Malacostraca</taxon>
        <taxon>Eumalacostraca</taxon>
        <taxon>Eucarida</taxon>
        <taxon>Euphausiacea</taxon>
        <taxon>Euphausiidae</taxon>
        <taxon>Meganyctiphanes</taxon>
    </lineage>
</organism>
<keyword evidence="3" id="KW-1185">Reference proteome</keyword>
<accession>A0AAV2R5K0</accession>
<reference evidence="2 3" key="1">
    <citation type="submission" date="2024-05" db="EMBL/GenBank/DDBJ databases">
        <authorList>
            <person name="Wallberg A."/>
        </authorList>
    </citation>
    <scope>NUCLEOTIDE SEQUENCE [LARGE SCALE GENOMIC DNA]</scope>
</reference>